<evidence type="ECO:0000313" key="1">
    <source>
        <dbReference type="EMBL" id="RUP74968.1"/>
    </source>
</evidence>
<name>A0A3S0U9Y5_9MOLU</name>
<evidence type="ECO:0000313" key="2">
    <source>
        <dbReference type="Proteomes" id="UP000274545"/>
    </source>
</evidence>
<comment type="caution">
    <text evidence="1">The sequence shown here is derived from an EMBL/GenBank/DDBJ whole genome shotgun (WGS) entry which is preliminary data.</text>
</comment>
<gene>
    <name evidence="1" type="ORF">D6D54_09150</name>
</gene>
<dbReference type="Gene3D" id="2.170.15.10">
    <property type="entry name" value="Proaerolysin, chain A, domain 3"/>
    <property type="match status" value="1"/>
</dbReference>
<dbReference type="RefSeq" id="WP_158676218.1">
    <property type="nucleotide sequence ID" value="NZ_RAHC01000056.1"/>
</dbReference>
<proteinExistence type="predicted"/>
<protein>
    <submittedName>
        <fullName evidence="1">Uncharacterized protein</fullName>
    </submittedName>
</protein>
<feature type="non-terminal residue" evidence="1">
    <location>
        <position position="1"/>
    </location>
</feature>
<dbReference type="AlphaFoldDB" id="A0A3S0U9Y5"/>
<dbReference type="EMBL" id="RAHC01000056">
    <property type="protein sequence ID" value="RUP74968.1"/>
    <property type="molecule type" value="Genomic_DNA"/>
</dbReference>
<dbReference type="Proteomes" id="UP000274545">
    <property type="component" value="Unassembled WGS sequence"/>
</dbReference>
<sequence length="142" mass="15972">YFNKKGYRKKSTIGDTSTSSETEIKTTTNTTTITIPSYSVKVPPHSKIITSTKTWKNNIVIILSGFQKVEGKIYGKIIDRNNNEIPISLSVKQAMLNLLENEILPSKIVINNDNSINFSYDVKNKKEIIMHESIIGKSIPLN</sequence>
<dbReference type="SUPFAM" id="SSF56973">
    <property type="entry name" value="Aerolisin/ETX pore-forming domain"/>
    <property type="match status" value="1"/>
</dbReference>
<reference evidence="1 2" key="1">
    <citation type="journal article" date="2019" name="Genome Biol. Evol.">
        <title>Toxin and genome evolution in a Drosophila defensive symbiosis.</title>
        <authorList>
            <person name="Ballinger M.J."/>
            <person name="Gawryluk R.M."/>
            <person name="Perlman S.J."/>
        </authorList>
    </citation>
    <scope>NUCLEOTIDE SEQUENCE [LARGE SCALE GENOMIC DNA]</scope>
    <source>
        <strain evidence="2">sNeo</strain>
    </source>
</reference>
<accession>A0A3S0U9Y5</accession>
<organism evidence="1 2">
    <name type="scientific">Spiroplasma poulsonii</name>
    <dbReference type="NCBI Taxonomy" id="2138"/>
    <lineage>
        <taxon>Bacteria</taxon>
        <taxon>Bacillati</taxon>
        <taxon>Mycoplasmatota</taxon>
        <taxon>Mollicutes</taxon>
        <taxon>Entomoplasmatales</taxon>
        <taxon>Spiroplasmataceae</taxon>
        <taxon>Spiroplasma</taxon>
    </lineage>
</organism>